<dbReference type="AlphaFoldDB" id="A0A7J9I798"/>
<evidence type="ECO:0000313" key="2">
    <source>
        <dbReference type="Proteomes" id="UP000593560"/>
    </source>
</evidence>
<name>A0A7J9I798_9ROSI</name>
<organism evidence="1 2">
    <name type="scientific">Gossypium harknessii</name>
    <dbReference type="NCBI Taxonomy" id="34285"/>
    <lineage>
        <taxon>Eukaryota</taxon>
        <taxon>Viridiplantae</taxon>
        <taxon>Streptophyta</taxon>
        <taxon>Embryophyta</taxon>
        <taxon>Tracheophyta</taxon>
        <taxon>Spermatophyta</taxon>
        <taxon>Magnoliopsida</taxon>
        <taxon>eudicotyledons</taxon>
        <taxon>Gunneridae</taxon>
        <taxon>Pentapetalae</taxon>
        <taxon>rosids</taxon>
        <taxon>malvids</taxon>
        <taxon>Malvales</taxon>
        <taxon>Malvaceae</taxon>
        <taxon>Malvoideae</taxon>
        <taxon>Gossypium</taxon>
    </lineage>
</organism>
<comment type="caution">
    <text evidence="1">The sequence shown here is derived from an EMBL/GenBank/DDBJ whole genome shotgun (WGS) entry which is preliminary data.</text>
</comment>
<dbReference type="Proteomes" id="UP000593560">
    <property type="component" value="Unassembled WGS sequence"/>
</dbReference>
<sequence>MAGKSLEPLILKNQSLEPLEVT</sequence>
<evidence type="ECO:0000313" key="1">
    <source>
        <dbReference type="EMBL" id="MBA0817798.1"/>
    </source>
</evidence>
<accession>A0A7J9I798</accession>
<dbReference type="EMBL" id="JABFAD010107412">
    <property type="protein sequence ID" value="MBA0817798.1"/>
    <property type="molecule type" value="Genomic_DNA"/>
</dbReference>
<proteinExistence type="predicted"/>
<gene>
    <name evidence="1" type="ORF">Gohar_028209</name>
</gene>
<reference evidence="1 2" key="1">
    <citation type="journal article" date="2019" name="Genome Biol. Evol.">
        <title>Insights into the evolution of the New World diploid cottons (Gossypium, subgenus Houzingenia) based on genome sequencing.</title>
        <authorList>
            <person name="Grover C.E."/>
            <person name="Arick M.A. 2nd"/>
            <person name="Thrash A."/>
            <person name="Conover J.L."/>
            <person name="Sanders W.S."/>
            <person name="Peterson D.G."/>
            <person name="Frelichowski J.E."/>
            <person name="Scheffler J.A."/>
            <person name="Scheffler B.E."/>
            <person name="Wendel J.F."/>
        </authorList>
    </citation>
    <scope>NUCLEOTIDE SEQUENCE [LARGE SCALE GENOMIC DNA]</scope>
    <source>
        <strain evidence="1">0</strain>
        <tissue evidence="1">Leaf</tissue>
    </source>
</reference>
<protein>
    <submittedName>
        <fullName evidence="1">Uncharacterized protein</fullName>
    </submittedName>
</protein>
<keyword evidence="2" id="KW-1185">Reference proteome</keyword>